<dbReference type="Proteomes" id="UP000310506">
    <property type="component" value="Unassembled WGS sequence"/>
</dbReference>
<feature type="transmembrane region" description="Helical" evidence="1">
    <location>
        <begin position="221"/>
        <end position="242"/>
    </location>
</feature>
<comment type="caution">
    <text evidence="2">The sequence shown here is derived from an EMBL/GenBank/DDBJ whole genome shotgun (WGS) entry which is preliminary data.</text>
</comment>
<keyword evidence="1" id="KW-0472">Membrane</keyword>
<dbReference type="PANTHER" id="PTHR41771:SF1">
    <property type="entry name" value="MEMBRANE PROTEIN"/>
    <property type="match status" value="1"/>
</dbReference>
<gene>
    <name evidence="2" type="ORF">ESZ54_09990</name>
</gene>
<organism evidence="2 3">
    <name type="scientific">Vagococcus silagei</name>
    <dbReference type="NCBI Taxonomy" id="2508885"/>
    <lineage>
        <taxon>Bacteria</taxon>
        <taxon>Bacillati</taxon>
        <taxon>Bacillota</taxon>
        <taxon>Bacilli</taxon>
        <taxon>Lactobacillales</taxon>
        <taxon>Enterococcaceae</taxon>
        <taxon>Vagococcus</taxon>
    </lineage>
</organism>
<proteinExistence type="predicted"/>
<dbReference type="RefSeq" id="WP_136137534.1">
    <property type="nucleotide sequence ID" value="NZ_SDGV01000022.1"/>
</dbReference>
<feature type="transmembrane region" description="Helical" evidence="1">
    <location>
        <begin position="50"/>
        <end position="69"/>
    </location>
</feature>
<dbReference type="PIRSF" id="PIRSF031503">
    <property type="entry name" value="UCP031503_mp"/>
    <property type="match status" value="1"/>
</dbReference>
<keyword evidence="3" id="KW-1185">Reference proteome</keyword>
<evidence type="ECO:0000256" key="1">
    <source>
        <dbReference type="SAM" id="Phobius"/>
    </source>
</evidence>
<dbReference type="InterPro" id="IPR012507">
    <property type="entry name" value="YibE_F"/>
</dbReference>
<dbReference type="InterPro" id="IPR014564">
    <property type="entry name" value="UCP031503_TM"/>
</dbReference>
<dbReference type="PANTHER" id="PTHR41771">
    <property type="entry name" value="MEMBRANE PROTEIN-RELATED"/>
    <property type="match status" value="1"/>
</dbReference>
<evidence type="ECO:0000313" key="2">
    <source>
        <dbReference type="EMBL" id="THB60544.1"/>
    </source>
</evidence>
<dbReference type="AlphaFoldDB" id="A0A4S3B0E8"/>
<feature type="transmembrane region" description="Helical" evidence="1">
    <location>
        <begin position="78"/>
        <end position="99"/>
    </location>
</feature>
<feature type="transmembrane region" description="Helical" evidence="1">
    <location>
        <begin position="125"/>
        <end position="148"/>
    </location>
</feature>
<protein>
    <submittedName>
        <fullName evidence="2">YibE/F family protein</fullName>
    </submittedName>
</protein>
<keyword evidence="1" id="KW-1133">Transmembrane helix</keyword>
<keyword evidence="1" id="KW-0812">Transmembrane</keyword>
<feature type="transmembrane region" description="Helical" evidence="1">
    <location>
        <begin position="178"/>
        <end position="201"/>
    </location>
</feature>
<reference evidence="2 3" key="1">
    <citation type="submission" date="2019-01" db="EMBL/GenBank/DDBJ databases">
        <title>Vagococcus silagei sp. nov. isolated from brewer's grain.</title>
        <authorList>
            <person name="Guu J.-R."/>
        </authorList>
    </citation>
    <scope>NUCLEOTIDE SEQUENCE [LARGE SCALE GENOMIC DNA]</scope>
    <source>
        <strain evidence="2 3">2B-2</strain>
    </source>
</reference>
<feature type="transmembrane region" description="Helical" evidence="1">
    <location>
        <begin position="24"/>
        <end position="44"/>
    </location>
</feature>
<sequence length="251" mass="27290">MTVNFALLVVFTALMYKIGGARGISALCALAINIFIMFVSVILIRKGYSVLALTFITSLAISSINLFFINGVSKNTKVAFISSTFVTALLVGLLFFAVYKMHLQGLPLEELTEMDIYSLEIGTSYISISVAVLIMSVIGAVNDVAISITSAMDEVKRNAPELTNTQWYNSGITIGKDVLSATLNTLIFTIVGGQLAVLMWISDLNYSFVQLINSKLIVTEWVSLLISGISITLTVPITTKLMTYTKTPKKT</sequence>
<name>A0A4S3B0E8_9ENTE</name>
<accession>A0A4S3B0E8</accession>
<evidence type="ECO:0000313" key="3">
    <source>
        <dbReference type="Proteomes" id="UP000310506"/>
    </source>
</evidence>
<dbReference type="EMBL" id="SDGV01000022">
    <property type="protein sequence ID" value="THB60544.1"/>
    <property type="molecule type" value="Genomic_DNA"/>
</dbReference>
<dbReference type="OrthoDB" id="2414035at2"/>
<dbReference type="Pfam" id="PF07907">
    <property type="entry name" value="YibE_F"/>
    <property type="match status" value="1"/>
</dbReference>